<dbReference type="OrthoDB" id="1262810at2759"/>
<reference evidence="1 2" key="1">
    <citation type="journal article" date="2021" name="Plant Biotechnol. J.">
        <title>Multi-omics assisted identification of the key and species-specific regulatory components of drought-tolerant mechanisms in Gossypium stocksii.</title>
        <authorList>
            <person name="Yu D."/>
            <person name="Ke L."/>
            <person name="Zhang D."/>
            <person name="Wu Y."/>
            <person name="Sun Y."/>
            <person name="Mei J."/>
            <person name="Sun J."/>
            <person name="Sun Y."/>
        </authorList>
    </citation>
    <scope>NUCLEOTIDE SEQUENCE [LARGE SCALE GENOMIC DNA]</scope>
    <source>
        <strain evidence="2">cv. E1</strain>
        <tissue evidence="1">Leaf</tissue>
    </source>
</reference>
<evidence type="ECO:0000313" key="2">
    <source>
        <dbReference type="Proteomes" id="UP000828251"/>
    </source>
</evidence>
<evidence type="ECO:0000313" key="1">
    <source>
        <dbReference type="EMBL" id="KAH1121758.1"/>
    </source>
</evidence>
<dbReference type="InterPro" id="IPR052957">
    <property type="entry name" value="Auxin_embryo_med"/>
</dbReference>
<dbReference type="AlphaFoldDB" id="A0A9D4AIH4"/>
<dbReference type="Proteomes" id="UP000828251">
    <property type="component" value="Unassembled WGS sequence"/>
</dbReference>
<name>A0A9D4AIH4_9ROSI</name>
<accession>A0A9D4AIH4</accession>
<dbReference type="PANTHER" id="PTHR32387">
    <property type="entry name" value="WU:FJ29H11"/>
    <property type="match status" value="1"/>
</dbReference>
<organism evidence="1 2">
    <name type="scientific">Gossypium stocksii</name>
    <dbReference type="NCBI Taxonomy" id="47602"/>
    <lineage>
        <taxon>Eukaryota</taxon>
        <taxon>Viridiplantae</taxon>
        <taxon>Streptophyta</taxon>
        <taxon>Embryophyta</taxon>
        <taxon>Tracheophyta</taxon>
        <taxon>Spermatophyta</taxon>
        <taxon>Magnoliopsida</taxon>
        <taxon>eudicotyledons</taxon>
        <taxon>Gunneridae</taxon>
        <taxon>Pentapetalae</taxon>
        <taxon>rosids</taxon>
        <taxon>malvids</taxon>
        <taxon>Malvales</taxon>
        <taxon>Malvaceae</taxon>
        <taxon>Malvoideae</taxon>
        <taxon>Gossypium</taxon>
    </lineage>
</organism>
<gene>
    <name evidence="1" type="ORF">J1N35_004918</name>
</gene>
<proteinExistence type="predicted"/>
<comment type="caution">
    <text evidence="1">The sequence shown here is derived from an EMBL/GenBank/DDBJ whole genome shotgun (WGS) entry which is preliminary data.</text>
</comment>
<dbReference type="PANTHER" id="PTHR32387:SF11">
    <property type="entry name" value="PROTEIN NO VEIN C-TERMINAL DOMAIN-CONTAINING PROTEIN"/>
    <property type="match status" value="1"/>
</dbReference>
<keyword evidence="2" id="KW-1185">Reference proteome</keyword>
<protein>
    <submittedName>
        <fullName evidence="1">Uncharacterized protein</fullName>
    </submittedName>
</protein>
<dbReference type="EMBL" id="JAIQCV010000002">
    <property type="protein sequence ID" value="KAH1121758.1"/>
    <property type="molecule type" value="Genomic_DNA"/>
</dbReference>
<sequence>MAMAVIVATHAAKLHVEEIKSNKFAIGKKEPNLLTQDLHHAVSSLSAELYTKDVHFFNGAYLGYCFFYSLPSNAEDNEYSTGVQPTPEFVLTTRDITKTSARSTLLVFNNEVGFSRKNMDPICSVGRSTKKGKRYIAPEWVEGTTIGSDLCEIYGANKILPSSTIVLPLKPEKVEATKAQLSKLHLEILLFLCKIKRLSVRVISNNPK</sequence>